<proteinExistence type="predicted"/>
<evidence type="ECO:0000313" key="2">
    <source>
        <dbReference type="Proteomes" id="UP001146120"/>
    </source>
</evidence>
<protein>
    <submittedName>
        <fullName evidence="1">Uncharacterized protein</fullName>
    </submittedName>
</protein>
<organism evidence="1 2">
    <name type="scientific">Lagenidium giganteum</name>
    <dbReference type="NCBI Taxonomy" id="4803"/>
    <lineage>
        <taxon>Eukaryota</taxon>
        <taxon>Sar</taxon>
        <taxon>Stramenopiles</taxon>
        <taxon>Oomycota</taxon>
        <taxon>Peronosporomycetes</taxon>
        <taxon>Pythiales</taxon>
        <taxon>Pythiaceae</taxon>
    </lineage>
</organism>
<gene>
    <name evidence="1" type="ORF">N0F65_006234</name>
</gene>
<reference evidence="1" key="2">
    <citation type="journal article" date="2023" name="Microbiol Resour">
        <title>Decontamination and Annotation of the Draft Genome Sequence of the Oomycete Lagenidium giganteum ARSEF 373.</title>
        <authorList>
            <person name="Morgan W.R."/>
            <person name="Tartar A."/>
        </authorList>
    </citation>
    <scope>NUCLEOTIDE SEQUENCE</scope>
    <source>
        <strain evidence="1">ARSEF 373</strain>
    </source>
</reference>
<comment type="caution">
    <text evidence="1">The sequence shown here is derived from an EMBL/GenBank/DDBJ whole genome shotgun (WGS) entry which is preliminary data.</text>
</comment>
<dbReference type="EMBL" id="DAKRPA010000055">
    <property type="protein sequence ID" value="DBA00973.1"/>
    <property type="molecule type" value="Genomic_DNA"/>
</dbReference>
<dbReference type="Proteomes" id="UP001146120">
    <property type="component" value="Unassembled WGS sequence"/>
</dbReference>
<dbReference type="AlphaFoldDB" id="A0AAV2Z0U7"/>
<evidence type="ECO:0000313" key="1">
    <source>
        <dbReference type="EMBL" id="DBA00973.1"/>
    </source>
</evidence>
<accession>A0AAV2Z0U7</accession>
<reference evidence="1" key="1">
    <citation type="submission" date="2022-11" db="EMBL/GenBank/DDBJ databases">
        <authorList>
            <person name="Morgan W.R."/>
            <person name="Tartar A."/>
        </authorList>
    </citation>
    <scope>NUCLEOTIDE SEQUENCE</scope>
    <source>
        <strain evidence="1">ARSEF 373</strain>
    </source>
</reference>
<keyword evidence="2" id="KW-1185">Reference proteome</keyword>
<sequence length="70" mass="8052">MKILVRPEVDDFGKQNVVIRYVSTKSHQRSQHCLSSPVQRYQETKDDGRLGCTMSLVHQLHEAVSSDIRL</sequence>
<name>A0AAV2Z0U7_9STRA</name>